<sequence>MMTRFGRASAAVVTAFALTIPLLQGCATSSPSDPRVVAAETDKPFNSWLNTLLTQVKADPKYRRLPLDTEAQEEEFMVWLHNAYHHRVTKEEFSAWVNSQYPNHQYEVSFIVSRLP</sequence>
<organism evidence="2 3">
    <name type="scientific">Bordetella genomosp. 4</name>
    <dbReference type="NCBI Taxonomy" id="463044"/>
    <lineage>
        <taxon>Bacteria</taxon>
        <taxon>Pseudomonadati</taxon>
        <taxon>Pseudomonadota</taxon>
        <taxon>Betaproteobacteria</taxon>
        <taxon>Burkholderiales</taxon>
        <taxon>Alcaligenaceae</taxon>
        <taxon>Bordetella</taxon>
    </lineage>
</organism>
<evidence type="ECO:0000313" key="3">
    <source>
        <dbReference type="Proteomes" id="UP000216885"/>
    </source>
</evidence>
<keyword evidence="3" id="KW-1185">Reference proteome</keyword>
<feature type="chain" id="PRO_5012266647" description="Lipoprotein" evidence="1">
    <location>
        <begin position="26"/>
        <end position="116"/>
    </location>
</feature>
<reference evidence="2 3" key="1">
    <citation type="submission" date="2017-05" db="EMBL/GenBank/DDBJ databases">
        <title>Complete and WGS of Bordetella genogroups.</title>
        <authorList>
            <person name="Spilker T."/>
            <person name="LiPuma J."/>
        </authorList>
    </citation>
    <scope>NUCLEOTIDE SEQUENCE [LARGE SCALE GENOMIC DNA]</scope>
    <source>
        <strain evidence="2 3">AU9919</strain>
    </source>
</reference>
<evidence type="ECO:0000313" key="2">
    <source>
        <dbReference type="EMBL" id="OZI67772.1"/>
    </source>
</evidence>
<dbReference type="RefSeq" id="WP_094837012.1">
    <property type="nucleotide sequence ID" value="NZ_NEVQ01000001.1"/>
</dbReference>
<name>A0A261V2E0_9BORD</name>
<keyword evidence="1" id="KW-0732">Signal</keyword>
<comment type="caution">
    <text evidence="2">The sequence shown here is derived from an EMBL/GenBank/DDBJ whole genome shotgun (WGS) entry which is preliminary data.</text>
</comment>
<feature type="signal peptide" evidence="1">
    <location>
        <begin position="1"/>
        <end position="25"/>
    </location>
</feature>
<gene>
    <name evidence="2" type="ORF">CAL20_01665</name>
</gene>
<evidence type="ECO:0000256" key="1">
    <source>
        <dbReference type="SAM" id="SignalP"/>
    </source>
</evidence>
<dbReference type="Proteomes" id="UP000216885">
    <property type="component" value="Unassembled WGS sequence"/>
</dbReference>
<accession>A0A261V2E0</accession>
<dbReference type="AlphaFoldDB" id="A0A261V2E0"/>
<dbReference type="EMBL" id="NEVQ01000001">
    <property type="protein sequence ID" value="OZI67772.1"/>
    <property type="molecule type" value="Genomic_DNA"/>
</dbReference>
<protein>
    <recommendedName>
        <fullName evidence="4">Lipoprotein</fullName>
    </recommendedName>
</protein>
<proteinExistence type="predicted"/>
<dbReference type="PROSITE" id="PS51257">
    <property type="entry name" value="PROKAR_LIPOPROTEIN"/>
    <property type="match status" value="1"/>
</dbReference>
<evidence type="ECO:0008006" key="4">
    <source>
        <dbReference type="Google" id="ProtNLM"/>
    </source>
</evidence>